<evidence type="ECO:0000313" key="1">
    <source>
        <dbReference type="EMBL" id="KAI0037788.1"/>
    </source>
</evidence>
<keyword evidence="2" id="KW-1185">Reference proteome</keyword>
<proteinExistence type="predicted"/>
<reference evidence="1" key="2">
    <citation type="journal article" date="2022" name="New Phytol.">
        <title>Evolutionary transition to the ectomycorrhizal habit in the genomes of a hyperdiverse lineage of mushroom-forming fungi.</title>
        <authorList>
            <person name="Looney B."/>
            <person name="Miyauchi S."/>
            <person name="Morin E."/>
            <person name="Drula E."/>
            <person name="Courty P.E."/>
            <person name="Kohler A."/>
            <person name="Kuo A."/>
            <person name="LaButti K."/>
            <person name="Pangilinan J."/>
            <person name="Lipzen A."/>
            <person name="Riley R."/>
            <person name="Andreopoulos W."/>
            <person name="He G."/>
            <person name="Johnson J."/>
            <person name="Nolan M."/>
            <person name="Tritt A."/>
            <person name="Barry K.W."/>
            <person name="Grigoriev I.V."/>
            <person name="Nagy L.G."/>
            <person name="Hibbett D."/>
            <person name="Henrissat B."/>
            <person name="Matheny P.B."/>
            <person name="Labbe J."/>
            <person name="Martin F.M."/>
        </authorList>
    </citation>
    <scope>NUCLEOTIDE SEQUENCE</scope>
    <source>
        <strain evidence="1">FP105234-sp</strain>
    </source>
</reference>
<reference evidence="1" key="1">
    <citation type="submission" date="2021-02" db="EMBL/GenBank/DDBJ databases">
        <authorList>
            <consortium name="DOE Joint Genome Institute"/>
            <person name="Ahrendt S."/>
            <person name="Looney B.P."/>
            <person name="Miyauchi S."/>
            <person name="Morin E."/>
            <person name="Drula E."/>
            <person name="Courty P.E."/>
            <person name="Chicoki N."/>
            <person name="Fauchery L."/>
            <person name="Kohler A."/>
            <person name="Kuo A."/>
            <person name="Labutti K."/>
            <person name="Pangilinan J."/>
            <person name="Lipzen A."/>
            <person name="Riley R."/>
            <person name="Andreopoulos W."/>
            <person name="He G."/>
            <person name="Johnson J."/>
            <person name="Barry K.W."/>
            <person name="Grigoriev I.V."/>
            <person name="Nagy L."/>
            <person name="Hibbett D."/>
            <person name="Henrissat B."/>
            <person name="Matheny P.B."/>
            <person name="Labbe J."/>
            <person name="Martin F."/>
        </authorList>
    </citation>
    <scope>NUCLEOTIDE SEQUENCE</scope>
    <source>
        <strain evidence="1">FP105234-sp</strain>
    </source>
</reference>
<dbReference type="EMBL" id="MU276714">
    <property type="protein sequence ID" value="KAI0037788.1"/>
    <property type="molecule type" value="Genomic_DNA"/>
</dbReference>
<dbReference type="Proteomes" id="UP000814033">
    <property type="component" value="Unassembled WGS sequence"/>
</dbReference>
<comment type="caution">
    <text evidence="1">The sequence shown here is derived from an EMBL/GenBank/DDBJ whole genome shotgun (WGS) entry which is preliminary data.</text>
</comment>
<sequence>MAAIQKRKRQLDADRKAEEHRLTKQIRRNLAEAGLGLGGFDVSLDFNIPPLLDVPMETNDRDDEDGWVDEDEGEDGELRATTDEDRAVLYGGKLRSKDHRTRTDRRRAVHSEWAAIAPKLVDAYLSWRYPQADPSSCPDKPSEQQPHTFFVVTFGLEGYDPAREVVQHAGDEANVSLVLNGFLGGSTFLPETAFSL</sequence>
<evidence type="ECO:0000313" key="2">
    <source>
        <dbReference type="Proteomes" id="UP000814033"/>
    </source>
</evidence>
<accession>A0ACB8R1C1</accession>
<gene>
    <name evidence="1" type="ORF">FA95DRAFT_1613880</name>
</gene>
<protein>
    <submittedName>
        <fullName evidence="1">Uncharacterized protein</fullName>
    </submittedName>
</protein>
<name>A0ACB8R1C1_9AGAM</name>
<organism evidence="1 2">
    <name type="scientific">Auriscalpium vulgare</name>
    <dbReference type="NCBI Taxonomy" id="40419"/>
    <lineage>
        <taxon>Eukaryota</taxon>
        <taxon>Fungi</taxon>
        <taxon>Dikarya</taxon>
        <taxon>Basidiomycota</taxon>
        <taxon>Agaricomycotina</taxon>
        <taxon>Agaricomycetes</taxon>
        <taxon>Russulales</taxon>
        <taxon>Auriscalpiaceae</taxon>
        <taxon>Auriscalpium</taxon>
    </lineage>
</organism>